<keyword evidence="2" id="KW-1185">Reference proteome</keyword>
<comment type="caution">
    <text evidence="1">The sequence shown here is derived from an EMBL/GenBank/DDBJ whole genome shotgun (WGS) entry which is preliminary data.</text>
</comment>
<organism evidence="1 2">
    <name type="scientific">Paenibacillus gallinarum</name>
    <dbReference type="NCBI Taxonomy" id="2762232"/>
    <lineage>
        <taxon>Bacteria</taxon>
        <taxon>Bacillati</taxon>
        <taxon>Bacillota</taxon>
        <taxon>Bacilli</taxon>
        <taxon>Bacillales</taxon>
        <taxon>Paenibacillaceae</taxon>
        <taxon>Paenibacillus</taxon>
    </lineage>
</organism>
<protein>
    <submittedName>
        <fullName evidence="1">Uncharacterized protein</fullName>
    </submittedName>
</protein>
<proteinExistence type="predicted"/>
<sequence>MFKGETMRKVRSDKKRAIAAPISLSAYEIFSKLSYVCDTPIKLIGEFIIIEGYKSASLIDELQPYFKRDLQYENRYIFGNSERESFKMKLNSKKRLYMRFLDRDHEKMASLAYSLDSSIQVAASLILTKVINRADLMYPIMSRLIRNILSEKDEAKLRAITKHLNSVSSDDHITMTAVLSYLLEKGIREQKRILNILEEIDR</sequence>
<gene>
    <name evidence="1" type="ORF">H9647_20655</name>
</gene>
<reference evidence="1 2" key="1">
    <citation type="submission" date="2020-08" db="EMBL/GenBank/DDBJ databases">
        <title>A Genomic Blueprint of the Chicken Gut Microbiome.</title>
        <authorList>
            <person name="Gilroy R."/>
            <person name="Ravi A."/>
            <person name="Getino M."/>
            <person name="Pursley I."/>
            <person name="Horton D.L."/>
            <person name="Alikhan N.-F."/>
            <person name="Baker D."/>
            <person name="Gharbi K."/>
            <person name="Hall N."/>
            <person name="Watson M."/>
            <person name="Adriaenssens E.M."/>
            <person name="Foster-Nyarko E."/>
            <person name="Jarju S."/>
            <person name="Secka A."/>
            <person name="Antonio M."/>
            <person name="Oren A."/>
            <person name="Chaudhuri R."/>
            <person name="La Ragione R.M."/>
            <person name="Hildebrand F."/>
            <person name="Pallen M.J."/>
        </authorList>
    </citation>
    <scope>NUCLEOTIDE SEQUENCE [LARGE SCALE GENOMIC DNA]</scope>
    <source>
        <strain evidence="1 2">Sa2BVA9</strain>
    </source>
</reference>
<accession>A0ABR8T3Z4</accession>
<evidence type="ECO:0000313" key="2">
    <source>
        <dbReference type="Proteomes" id="UP000608071"/>
    </source>
</evidence>
<dbReference type="Proteomes" id="UP000608071">
    <property type="component" value="Unassembled WGS sequence"/>
</dbReference>
<evidence type="ECO:0000313" key="1">
    <source>
        <dbReference type="EMBL" id="MBD7970481.1"/>
    </source>
</evidence>
<name>A0ABR8T3Z4_9BACL</name>
<dbReference type="EMBL" id="JACSQL010000012">
    <property type="protein sequence ID" value="MBD7970481.1"/>
    <property type="molecule type" value="Genomic_DNA"/>
</dbReference>